<feature type="transmembrane region" description="Helical" evidence="1">
    <location>
        <begin position="6"/>
        <end position="26"/>
    </location>
</feature>
<organism evidence="2 3">
    <name type="scientific">Catenovulum adriaticum</name>
    <dbReference type="NCBI Taxonomy" id="2984846"/>
    <lineage>
        <taxon>Bacteria</taxon>
        <taxon>Pseudomonadati</taxon>
        <taxon>Pseudomonadota</taxon>
        <taxon>Gammaproteobacteria</taxon>
        <taxon>Alteromonadales</taxon>
        <taxon>Alteromonadaceae</taxon>
        <taxon>Catenovulum</taxon>
    </lineage>
</organism>
<dbReference type="EMBL" id="CP109965">
    <property type="protein sequence ID" value="WAJ70453.1"/>
    <property type="molecule type" value="Genomic_DNA"/>
</dbReference>
<accession>A0ABY7ALM5</accession>
<name>A0ABY7ALM5_9ALTE</name>
<gene>
    <name evidence="2" type="ORF">OLW01_01145</name>
</gene>
<keyword evidence="1" id="KW-0472">Membrane</keyword>
<evidence type="ECO:0000256" key="1">
    <source>
        <dbReference type="SAM" id="Phobius"/>
    </source>
</evidence>
<evidence type="ECO:0000313" key="3">
    <source>
        <dbReference type="Proteomes" id="UP001163726"/>
    </source>
</evidence>
<feature type="transmembrane region" description="Helical" evidence="1">
    <location>
        <begin position="38"/>
        <end position="58"/>
    </location>
</feature>
<reference evidence="2" key="1">
    <citation type="submission" date="2022-10" db="EMBL/GenBank/DDBJ databases">
        <title>Catenovulum adriacola sp. nov. isolated in the Harbour of Susak.</title>
        <authorList>
            <person name="Schoch T."/>
            <person name="Reich S.J."/>
            <person name="Stoeferle S."/>
            <person name="Flaiz M."/>
            <person name="Kazda M."/>
            <person name="Riedel C.U."/>
            <person name="Duerre P."/>
        </authorList>
    </citation>
    <scope>NUCLEOTIDE SEQUENCE</scope>
    <source>
        <strain evidence="2">TS8</strain>
    </source>
</reference>
<protein>
    <recommendedName>
        <fullName evidence="4">T4 superinfection immunity protein</fullName>
    </recommendedName>
</protein>
<evidence type="ECO:0000313" key="2">
    <source>
        <dbReference type="EMBL" id="WAJ70453.1"/>
    </source>
</evidence>
<proteinExistence type="predicted"/>
<dbReference type="RefSeq" id="WP_268074805.1">
    <property type="nucleotide sequence ID" value="NZ_CP109965.1"/>
</dbReference>
<keyword evidence="3" id="KW-1185">Reference proteome</keyword>
<evidence type="ECO:0008006" key="4">
    <source>
        <dbReference type="Google" id="ProtNLM"/>
    </source>
</evidence>
<sequence length="77" mass="8729">MGVSELDLLLYVIGICVFLMPIALVSSDKRVSGQEKNAWLLATVLLSWLGWLVFVSTVKPQKIKTETKIVKLRKKKR</sequence>
<dbReference type="Proteomes" id="UP001163726">
    <property type="component" value="Chromosome"/>
</dbReference>
<keyword evidence="1" id="KW-1133">Transmembrane helix</keyword>
<keyword evidence="1" id="KW-0812">Transmembrane</keyword>